<evidence type="ECO:0000259" key="6">
    <source>
        <dbReference type="Pfam" id="PF02826"/>
    </source>
</evidence>
<keyword evidence="8" id="KW-1185">Reference proteome</keyword>
<dbReference type="InterPro" id="IPR050857">
    <property type="entry name" value="D-2-hydroxyacid_DH"/>
</dbReference>
<accession>A0ABV3G6D1</accession>
<evidence type="ECO:0000259" key="5">
    <source>
        <dbReference type="Pfam" id="PF00389"/>
    </source>
</evidence>
<dbReference type="InterPro" id="IPR006139">
    <property type="entry name" value="D-isomer_2_OHA_DH_cat_dom"/>
</dbReference>
<keyword evidence="2 4" id="KW-0560">Oxidoreductase</keyword>
<dbReference type="Pfam" id="PF00389">
    <property type="entry name" value="2-Hacid_dh"/>
    <property type="match status" value="1"/>
</dbReference>
<organism evidence="7 8">
    <name type="scientific">Microtetraspora glauca</name>
    <dbReference type="NCBI Taxonomy" id="1996"/>
    <lineage>
        <taxon>Bacteria</taxon>
        <taxon>Bacillati</taxon>
        <taxon>Actinomycetota</taxon>
        <taxon>Actinomycetes</taxon>
        <taxon>Streptosporangiales</taxon>
        <taxon>Streptosporangiaceae</taxon>
        <taxon>Microtetraspora</taxon>
    </lineage>
</organism>
<feature type="domain" description="D-isomer specific 2-hydroxyacid dehydrogenase catalytic" evidence="5">
    <location>
        <begin position="29"/>
        <end position="315"/>
    </location>
</feature>
<feature type="domain" description="D-isomer specific 2-hydroxyacid dehydrogenase NAD-binding" evidence="6">
    <location>
        <begin position="113"/>
        <end position="283"/>
    </location>
</feature>
<evidence type="ECO:0000256" key="1">
    <source>
        <dbReference type="ARBA" id="ARBA00005854"/>
    </source>
</evidence>
<dbReference type="InterPro" id="IPR006140">
    <property type="entry name" value="D-isomer_DH_NAD-bd"/>
</dbReference>
<dbReference type="Pfam" id="PF02826">
    <property type="entry name" value="2-Hacid_dh_C"/>
    <property type="match status" value="1"/>
</dbReference>
<name>A0ABV3G6D1_MICGL</name>
<sequence>MRPRALVLAPMRGPAWARLRELADVIYEPVLPRRPFRTQPAKELAARLAAEHARILITEADEVNGPVLDLPLMVIGCTRPEPVNVDVAAATARGIPVLCAPGRDADGVAELTLALLLAVGRRLLVADRDARTGRAHEEREPHRSWELAGRTFGIVGSGPSVRAVTWRVKGLGMRVIAHGPDSPKGRHGLDRLLAEADVVSVHGAGGSLVDTGAGTIMGAAEFAAMKPGSIFINTGRADLHDMDALTGALKAGHLGGAALDHAPEEPDHPLAGMDNVLLTPRIGDATYDTEVNHTRMICGDIVRLLGGEPPLHCVNPEVLRA</sequence>
<proteinExistence type="inferred from homology"/>
<dbReference type="Proteomes" id="UP001551675">
    <property type="component" value="Unassembled WGS sequence"/>
</dbReference>
<reference evidence="7 8" key="1">
    <citation type="submission" date="2024-06" db="EMBL/GenBank/DDBJ databases">
        <title>The Natural Products Discovery Center: Release of the First 8490 Sequenced Strains for Exploring Actinobacteria Biosynthetic Diversity.</title>
        <authorList>
            <person name="Kalkreuter E."/>
            <person name="Kautsar S.A."/>
            <person name="Yang D."/>
            <person name="Bader C.D."/>
            <person name="Teijaro C.N."/>
            <person name="Fluegel L."/>
            <person name="Davis C.M."/>
            <person name="Simpson J.R."/>
            <person name="Lauterbach L."/>
            <person name="Steele A.D."/>
            <person name="Gui C."/>
            <person name="Meng S."/>
            <person name="Li G."/>
            <person name="Viehrig K."/>
            <person name="Ye F."/>
            <person name="Su P."/>
            <person name="Kiefer A.F."/>
            <person name="Nichols A."/>
            <person name="Cepeda A.J."/>
            <person name="Yan W."/>
            <person name="Fan B."/>
            <person name="Jiang Y."/>
            <person name="Adhikari A."/>
            <person name="Zheng C.-J."/>
            <person name="Schuster L."/>
            <person name="Cowan T.M."/>
            <person name="Smanski M.J."/>
            <person name="Chevrette M.G."/>
            <person name="De Carvalho L.P.S."/>
            <person name="Shen B."/>
        </authorList>
    </citation>
    <scope>NUCLEOTIDE SEQUENCE [LARGE SCALE GENOMIC DNA]</scope>
    <source>
        <strain evidence="7 8">NPDC050100</strain>
    </source>
</reference>
<evidence type="ECO:0000313" key="8">
    <source>
        <dbReference type="Proteomes" id="UP001551675"/>
    </source>
</evidence>
<dbReference type="RefSeq" id="WP_061253133.1">
    <property type="nucleotide sequence ID" value="NZ_JBFALK010000001.1"/>
</dbReference>
<dbReference type="PANTHER" id="PTHR42789:SF1">
    <property type="entry name" value="D-ISOMER SPECIFIC 2-HYDROXYACID DEHYDROGENASE FAMILY PROTEIN (AFU_ORTHOLOGUE AFUA_6G10090)"/>
    <property type="match status" value="1"/>
</dbReference>
<dbReference type="Gene3D" id="3.40.50.720">
    <property type="entry name" value="NAD(P)-binding Rossmann-like Domain"/>
    <property type="match status" value="2"/>
</dbReference>
<dbReference type="PANTHER" id="PTHR42789">
    <property type="entry name" value="D-ISOMER SPECIFIC 2-HYDROXYACID DEHYDROGENASE FAMILY PROTEIN (AFU_ORTHOLOGUE AFUA_6G10090)"/>
    <property type="match status" value="1"/>
</dbReference>
<comment type="caution">
    <text evidence="7">The sequence shown here is derived from an EMBL/GenBank/DDBJ whole genome shotgun (WGS) entry which is preliminary data.</text>
</comment>
<dbReference type="InterPro" id="IPR036291">
    <property type="entry name" value="NAD(P)-bd_dom_sf"/>
</dbReference>
<gene>
    <name evidence="7" type="ORF">AB0I59_00190</name>
</gene>
<dbReference type="SUPFAM" id="SSF52283">
    <property type="entry name" value="Formate/glycerate dehydrogenase catalytic domain-like"/>
    <property type="match status" value="1"/>
</dbReference>
<keyword evidence="3" id="KW-0520">NAD</keyword>
<evidence type="ECO:0000313" key="7">
    <source>
        <dbReference type="EMBL" id="MEV0967021.1"/>
    </source>
</evidence>
<dbReference type="SUPFAM" id="SSF51735">
    <property type="entry name" value="NAD(P)-binding Rossmann-fold domains"/>
    <property type="match status" value="1"/>
</dbReference>
<evidence type="ECO:0000256" key="3">
    <source>
        <dbReference type="ARBA" id="ARBA00023027"/>
    </source>
</evidence>
<protein>
    <submittedName>
        <fullName evidence="7">NAD(P)-dependent oxidoreductase</fullName>
    </submittedName>
</protein>
<dbReference type="EMBL" id="JBFALK010000001">
    <property type="protein sequence ID" value="MEV0967021.1"/>
    <property type="molecule type" value="Genomic_DNA"/>
</dbReference>
<evidence type="ECO:0000256" key="2">
    <source>
        <dbReference type="ARBA" id="ARBA00023002"/>
    </source>
</evidence>
<evidence type="ECO:0000256" key="4">
    <source>
        <dbReference type="RuleBase" id="RU003719"/>
    </source>
</evidence>
<comment type="similarity">
    <text evidence="1 4">Belongs to the D-isomer specific 2-hydroxyacid dehydrogenase family.</text>
</comment>